<evidence type="ECO:0000313" key="2">
    <source>
        <dbReference type="Proteomes" id="UP001642360"/>
    </source>
</evidence>
<dbReference type="EMBL" id="CAUOFW020008390">
    <property type="protein sequence ID" value="CAK9182543.1"/>
    <property type="molecule type" value="Genomic_DNA"/>
</dbReference>
<sequence>MEERLQKYRRSIERKSNQLYASLMPQESLDTGVRANLLLEGKLGKSIERAGSVLALLPSAKLRREKKRNSPVS</sequence>
<gene>
    <name evidence="1" type="ORF">ILEXP_LOCUS52753</name>
</gene>
<proteinExistence type="predicted"/>
<comment type="caution">
    <text evidence="1">The sequence shown here is derived from an EMBL/GenBank/DDBJ whole genome shotgun (WGS) entry which is preliminary data.</text>
</comment>
<organism evidence="1 2">
    <name type="scientific">Ilex paraguariensis</name>
    <name type="common">yerba mate</name>
    <dbReference type="NCBI Taxonomy" id="185542"/>
    <lineage>
        <taxon>Eukaryota</taxon>
        <taxon>Viridiplantae</taxon>
        <taxon>Streptophyta</taxon>
        <taxon>Embryophyta</taxon>
        <taxon>Tracheophyta</taxon>
        <taxon>Spermatophyta</taxon>
        <taxon>Magnoliopsida</taxon>
        <taxon>eudicotyledons</taxon>
        <taxon>Gunneridae</taxon>
        <taxon>Pentapetalae</taxon>
        <taxon>asterids</taxon>
        <taxon>campanulids</taxon>
        <taxon>Aquifoliales</taxon>
        <taxon>Aquifoliaceae</taxon>
        <taxon>Ilex</taxon>
    </lineage>
</organism>
<reference evidence="1 2" key="1">
    <citation type="submission" date="2024-02" db="EMBL/GenBank/DDBJ databases">
        <authorList>
            <person name="Vignale AGUSTIN F."/>
            <person name="Sosa J E."/>
            <person name="Modenutti C."/>
        </authorList>
    </citation>
    <scope>NUCLEOTIDE SEQUENCE [LARGE SCALE GENOMIC DNA]</scope>
</reference>
<keyword evidence="2" id="KW-1185">Reference proteome</keyword>
<evidence type="ECO:0000313" key="1">
    <source>
        <dbReference type="EMBL" id="CAK9182543.1"/>
    </source>
</evidence>
<name>A0ABC8UNH0_9AQUA</name>
<protein>
    <submittedName>
        <fullName evidence="1">Uncharacterized protein</fullName>
    </submittedName>
</protein>
<accession>A0ABC8UNH0</accession>
<dbReference type="AlphaFoldDB" id="A0ABC8UNH0"/>
<dbReference type="Proteomes" id="UP001642360">
    <property type="component" value="Unassembled WGS sequence"/>
</dbReference>